<keyword evidence="2" id="KW-0678">Repressor</keyword>
<dbReference type="PANTHER" id="PTHR30146">
    <property type="entry name" value="LACI-RELATED TRANSCRIPTIONAL REPRESSOR"/>
    <property type="match status" value="1"/>
</dbReference>
<dbReference type="PRINTS" id="PR00036">
    <property type="entry name" value="HTHLACI"/>
</dbReference>
<feature type="domain" description="HTH lacI-type" evidence="6">
    <location>
        <begin position="2"/>
        <end position="56"/>
    </location>
</feature>
<dbReference type="InterPro" id="IPR028082">
    <property type="entry name" value="Peripla_BP_I"/>
</dbReference>
<evidence type="ECO:0000256" key="3">
    <source>
        <dbReference type="ARBA" id="ARBA00023015"/>
    </source>
</evidence>
<dbReference type="SUPFAM" id="SSF53822">
    <property type="entry name" value="Periplasmic binding protein-like I"/>
    <property type="match status" value="1"/>
</dbReference>
<proteinExistence type="predicted"/>
<evidence type="ECO:0000313" key="7">
    <source>
        <dbReference type="EMBL" id="SDH65262.1"/>
    </source>
</evidence>
<dbReference type="PROSITE" id="PS50932">
    <property type="entry name" value="HTH_LACI_2"/>
    <property type="match status" value="1"/>
</dbReference>
<organism evidence="7 8">
    <name type="scientific">Alteribacillus bidgolensis</name>
    <dbReference type="NCBI Taxonomy" id="930129"/>
    <lineage>
        <taxon>Bacteria</taxon>
        <taxon>Bacillati</taxon>
        <taxon>Bacillota</taxon>
        <taxon>Bacilli</taxon>
        <taxon>Bacillales</taxon>
        <taxon>Bacillaceae</taxon>
        <taxon>Alteribacillus</taxon>
    </lineage>
</organism>
<dbReference type="Pfam" id="PF00356">
    <property type="entry name" value="LacI"/>
    <property type="match status" value="1"/>
</dbReference>
<dbReference type="EMBL" id="FNDU01000002">
    <property type="protein sequence ID" value="SDH65262.1"/>
    <property type="molecule type" value="Genomic_DNA"/>
</dbReference>
<dbReference type="STRING" id="930129.SAMN05216352_10284"/>
<dbReference type="SMART" id="SM00354">
    <property type="entry name" value="HTH_LACI"/>
    <property type="match status" value="1"/>
</dbReference>
<dbReference type="Gene3D" id="3.40.50.2300">
    <property type="match status" value="2"/>
</dbReference>
<dbReference type="GO" id="GO:0000976">
    <property type="term" value="F:transcription cis-regulatory region binding"/>
    <property type="evidence" value="ECO:0007669"/>
    <property type="project" value="TreeGrafter"/>
</dbReference>
<evidence type="ECO:0000313" key="8">
    <source>
        <dbReference type="Proteomes" id="UP000199017"/>
    </source>
</evidence>
<dbReference type="Proteomes" id="UP000199017">
    <property type="component" value="Unassembled WGS sequence"/>
</dbReference>
<dbReference type="SUPFAM" id="SSF47413">
    <property type="entry name" value="lambda repressor-like DNA-binding domains"/>
    <property type="match status" value="1"/>
</dbReference>
<evidence type="ECO:0000256" key="2">
    <source>
        <dbReference type="ARBA" id="ARBA00022491"/>
    </source>
</evidence>
<dbReference type="InterPro" id="IPR000843">
    <property type="entry name" value="HTH_LacI"/>
</dbReference>
<dbReference type="FunFam" id="1.10.260.40:FF:000002">
    <property type="entry name" value="HTH-type transcriptional repressor PurR"/>
    <property type="match status" value="1"/>
</dbReference>
<dbReference type="CDD" id="cd01392">
    <property type="entry name" value="HTH_LacI"/>
    <property type="match status" value="1"/>
</dbReference>
<dbReference type="OrthoDB" id="9796186at2"/>
<keyword evidence="4" id="KW-0238">DNA-binding</keyword>
<gene>
    <name evidence="7" type="ORF">SAMN05216352_10284</name>
</gene>
<keyword evidence="3" id="KW-0805">Transcription regulation</keyword>
<dbReference type="AlphaFoldDB" id="A0A1G8E5Q2"/>
<accession>A0A1G8E5Q2</accession>
<dbReference type="InterPro" id="IPR010982">
    <property type="entry name" value="Lambda_DNA-bd_dom_sf"/>
</dbReference>
<reference evidence="7 8" key="1">
    <citation type="submission" date="2016-10" db="EMBL/GenBank/DDBJ databases">
        <authorList>
            <person name="de Groot N.N."/>
        </authorList>
    </citation>
    <scope>NUCLEOTIDE SEQUENCE [LARGE SCALE GENOMIC DNA]</scope>
    <source>
        <strain evidence="8">P4B,CCM 7963,CECT 7998,DSM 25260,IBRC-M 10614,KCTC 13821</strain>
    </source>
</reference>
<dbReference type="PROSITE" id="PS00356">
    <property type="entry name" value="HTH_LACI_1"/>
    <property type="match status" value="1"/>
</dbReference>
<sequence length="327" mass="36577">MTTIKDVAKHAQVSVATVSRVLNNNGYVNEDTKKKVVRSIKELNYKPNAVARSLFKKESKTIGLIIPDIMNPFFPELARVVEDVMNKRGYTVILCNSDANPEKEAHYLDILKRKYVDGVMIVTNTLEQDHIKEWELPLVGLDRPLEHTVPSVYSDNIHGACLAVSHLKEIGCHHIAHIQGPLTIANAKQRYQGYKQEIEKNDSFQEDLVVPGEYQWQTAEAAAISLLKNHPYVDGIFAGNDVMAFGVIKAAIKTGRKIPEDLQLIGFDNIFMSEMMHPSLTTISQPIDEMGKKASELLLSLIKGNASVEFPKPFKATLKKRSSTLQV</sequence>
<dbReference type="CDD" id="cd06291">
    <property type="entry name" value="PBP1_Qymf-like"/>
    <property type="match status" value="1"/>
</dbReference>
<dbReference type="Gene3D" id="1.10.260.40">
    <property type="entry name" value="lambda repressor-like DNA-binding domains"/>
    <property type="match status" value="1"/>
</dbReference>
<dbReference type="PANTHER" id="PTHR30146:SF95">
    <property type="entry name" value="RIBOSE OPERON REPRESSOR"/>
    <property type="match status" value="1"/>
</dbReference>
<evidence type="ECO:0000256" key="5">
    <source>
        <dbReference type="ARBA" id="ARBA00023163"/>
    </source>
</evidence>
<protein>
    <recommendedName>
        <fullName evidence="1">Catabolite control protein A</fullName>
    </recommendedName>
</protein>
<dbReference type="RefSeq" id="WP_091580983.1">
    <property type="nucleotide sequence ID" value="NZ_FNDU01000002.1"/>
</dbReference>
<dbReference type="Pfam" id="PF00532">
    <property type="entry name" value="Peripla_BP_1"/>
    <property type="match status" value="1"/>
</dbReference>
<evidence type="ECO:0000259" key="6">
    <source>
        <dbReference type="PROSITE" id="PS50932"/>
    </source>
</evidence>
<evidence type="ECO:0000256" key="4">
    <source>
        <dbReference type="ARBA" id="ARBA00023125"/>
    </source>
</evidence>
<dbReference type="InterPro" id="IPR001761">
    <property type="entry name" value="Peripla_BP/Lac1_sug-bd_dom"/>
</dbReference>
<keyword evidence="5" id="KW-0804">Transcription</keyword>
<dbReference type="GO" id="GO:0003700">
    <property type="term" value="F:DNA-binding transcription factor activity"/>
    <property type="evidence" value="ECO:0007669"/>
    <property type="project" value="TreeGrafter"/>
</dbReference>
<keyword evidence="8" id="KW-1185">Reference proteome</keyword>
<name>A0A1G8E5Q2_9BACI</name>
<evidence type="ECO:0000256" key="1">
    <source>
        <dbReference type="ARBA" id="ARBA00019435"/>
    </source>
</evidence>